<evidence type="ECO:0000313" key="2">
    <source>
        <dbReference type="Proteomes" id="UP000836841"/>
    </source>
</evidence>
<dbReference type="EMBL" id="OU466861">
    <property type="protein sequence ID" value="CAH2065390.1"/>
    <property type="molecule type" value="Genomic_DNA"/>
</dbReference>
<accession>A0AAU9SFS6</accession>
<protein>
    <submittedName>
        <fullName evidence="1">Uncharacterized protein</fullName>
    </submittedName>
</protein>
<organism evidence="1 2">
    <name type="scientific">Thlaspi arvense</name>
    <name type="common">Field penny-cress</name>
    <dbReference type="NCBI Taxonomy" id="13288"/>
    <lineage>
        <taxon>Eukaryota</taxon>
        <taxon>Viridiplantae</taxon>
        <taxon>Streptophyta</taxon>
        <taxon>Embryophyta</taxon>
        <taxon>Tracheophyta</taxon>
        <taxon>Spermatophyta</taxon>
        <taxon>Magnoliopsida</taxon>
        <taxon>eudicotyledons</taxon>
        <taxon>Gunneridae</taxon>
        <taxon>Pentapetalae</taxon>
        <taxon>rosids</taxon>
        <taxon>malvids</taxon>
        <taxon>Brassicales</taxon>
        <taxon>Brassicaceae</taxon>
        <taxon>Thlaspideae</taxon>
        <taxon>Thlaspi</taxon>
    </lineage>
</organism>
<dbReference type="AlphaFoldDB" id="A0AAU9SFS6"/>
<sequence length="67" mass="7762">MLSTIIRHSCSVQSNYRALWFNPYMWPSGQKGTILVIPSGSSFYHTLLIFNDFHNAYEKCCWKTDGV</sequence>
<name>A0AAU9SFS6_THLAR</name>
<proteinExistence type="predicted"/>
<reference evidence="1 2" key="1">
    <citation type="submission" date="2022-03" db="EMBL/GenBank/DDBJ databases">
        <authorList>
            <person name="Nunn A."/>
            <person name="Chopra R."/>
            <person name="Nunn A."/>
            <person name="Contreras Garrido A."/>
        </authorList>
    </citation>
    <scope>NUCLEOTIDE SEQUENCE [LARGE SCALE GENOMIC DNA]</scope>
</reference>
<gene>
    <name evidence="1" type="ORF">TAV2_LOCUS16110</name>
</gene>
<dbReference type="Proteomes" id="UP000836841">
    <property type="component" value="Chromosome 5"/>
</dbReference>
<keyword evidence="2" id="KW-1185">Reference proteome</keyword>
<evidence type="ECO:0000313" key="1">
    <source>
        <dbReference type="EMBL" id="CAH2065390.1"/>
    </source>
</evidence>